<keyword evidence="5 11" id="KW-0812">Transmembrane</keyword>
<dbReference type="InterPro" id="IPR021050">
    <property type="entry name" value="Cyt_c_oxidase_su4_actinobac"/>
</dbReference>
<comment type="catalytic activity">
    <reaction evidence="9 10">
        <text>4 Fe(II)-[cytochrome c] + O2 + 8 H(+)(in) = 4 Fe(III)-[cytochrome c] + 2 H2O + 4 H(+)(out)</text>
        <dbReference type="Rhea" id="RHEA:11436"/>
        <dbReference type="Rhea" id="RHEA-COMP:10350"/>
        <dbReference type="Rhea" id="RHEA-COMP:14399"/>
        <dbReference type="ChEBI" id="CHEBI:15377"/>
        <dbReference type="ChEBI" id="CHEBI:15378"/>
        <dbReference type="ChEBI" id="CHEBI:15379"/>
        <dbReference type="ChEBI" id="CHEBI:29033"/>
        <dbReference type="ChEBI" id="CHEBI:29034"/>
        <dbReference type="EC" id="7.1.1.9"/>
    </reaction>
</comment>
<accession>A0A3N4YL58</accession>
<evidence type="ECO:0000256" key="8">
    <source>
        <dbReference type="ARBA" id="ARBA00023136"/>
    </source>
</evidence>
<comment type="function">
    <text evidence="1 10">Part of cytochrome c oxidase, its function is unknown.</text>
</comment>
<evidence type="ECO:0000256" key="1">
    <source>
        <dbReference type="ARBA" id="ARBA00002536"/>
    </source>
</evidence>
<dbReference type="GO" id="GO:0004129">
    <property type="term" value="F:cytochrome-c oxidase activity"/>
    <property type="evidence" value="ECO:0007669"/>
    <property type="project" value="UniProtKB-EC"/>
</dbReference>
<keyword evidence="4 10" id="KW-1003">Cell membrane</keyword>
<dbReference type="AlphaFoldDB" id="A0A3N4YL58"/>
<name>A0A3N4YL58_9MICO</name>
<evidence type="ECO:0000256" key="7">
    <source>
        <dbReference type="ARBA" id="ARBA00022989"/>
    </source>
</evidence>
<dbReference type="OrthoDB" id="5244617at2"/>
<evidence type="ECO:0000256" key="10">
    <source>
        <dbReference type="PIRNR" id="PIRNR017385"/>
    </source>
</evidence>
<dbReference type="GO" id="GO:0022900">
    <property type="term" value="P:electron transport chain"/>
    <property type="evidence" value="ECO:0007669"/>
    <property type="project" value="InterPro"/>
</dbReference>
<gene>
    <name evidence="12" type="ORF">EDD34_1434</name>
</gene>
<dbReference type="GO" id="GO:0005886">
    <property type="term" value="C:plasma membrane"/>
    <property type="evidence" value="ECO:0007669"/>
    <property type="project" value="UniProtKB-SubCell"/>
</dbReference>
<comment type="similarity">
    <text evidence="3 10">Belongs to the cytochrome c oxidase bacterial subunit CtaF family.</text>
</comment>
<evidence type="ECO:0000256" key="5">
    <source>
        <dbReference type="ARBA" id="ARBA00022692"/>
    </source>
</evidence>
<dbReference type="PIRSF" id="PIRSF017385">
    <property type="entry name" value="CtaF"/>
    <property type="match status" value="1"/>
</dbReference>
<evidence type="ECO:0000256" key="2">
    <source>
        <dbReference type="ARBA" id="ARBA00004651"/>
    </source>
</evidence>
<protein>
    <recommendedName>
        <fullName evidence="10">Cytochrome c oxidase polypeptide 4</fullName>
        <ecNumber evidence="10">7.1.1.9</ecNumber>
    </recommendedName>
    <alternativeName>
        <fullName evidence="10">Cytochrome aa3 subunit 4</fullName>
    </alternativeName>
    <alternativeName>
        <fullName evidence="10">Cytochrome c oxidase polypeptide IV</fullName>
    </alternativeName>
</protein>
<sequence>MKIETRLFIAGAPLFLLAAAVYAIWTYNTPQGWEPVGTLCILLVGAMVFMVGFYLMLTAKRIDERPEDSPTAEIADGAGDQGVYAPWSWWPLAIAGSSALTFLAMAAGWWILGIAIPLGIIALVGWVFEFSRGQHAH</sequence>
<proteinExistence type="inferred from homology"/>
<comment type="subunit">
    <text evidence="10">Associates with subunits I, II and III to form cytochrome c oxidase.</text>
</comment>
<evidence type="ECO:0000256" key="9">
    <source>
        <dbReference type="ARBA" id="ARBA00047816"/>
    </source>
</evidence>
<organism evidence="12 13">
    <name type="scientific">Myceligenerans xiligouense</name>
    <dbReference type="NCBI Taxonomy" id="253184"/>
    <lineage>
        <taxon>Bacteria</taxon>
        <taxon>Bacillati</taxon>
        <taxon>Actinomycetota</taxon>
        <taxon>Actinomycetes</taxon>
        <taxon>Micrococcales</taxon>
        <taxon>Promicromonosporaceae</taxon>
        <taxon>Myceligenerans</taxon>
    </lineage>
</organism>
<evidence type="ECO:0000256" key="3">
    <source>
        <dbReference type="ARBA" id="ARBA00006870"/>
    </source>
</evidence>
<comment type="subcellular location">
    <subcellularLocation>
        <location evidence="2">Cell membrane</location>
        <topology evidence="2">Multi-pass membrane protein</topology>
    </subcellularLocation>
</comment>
<comment type="caution">
    <text evidence="12">The sequence shown here is derived from an EMBL/GenBank/DDBJ whole genome shotgun (WGS) entry which is preliminary data.</text>
</comment>
<keyword evidence="8 10" id="KW-0472">Membrane</keyword>
<keyword evidence="13" id="KW-1185">Reference proteome</keyword>
<evidence type="ECO:0000313" key="12">
    <source>
        <dbReference type="EMBL" id="RPF20827.1"/>
    </source>
</evidence>
<keyword evidence="7 11" id="KW-1133">Transmembrane helix</keyword>
<feature type="transmembrane region" description="Helical" evidence="11">
    <location>
        <begin position="107"/>
        <end position="128"/>
    </location>
</feature>
<dbReference type="EC" id="7.1.1.9" evidence="10"/>
<dbReference type="Pfam" id="PF12270">
    <property type="entry name" value="Cyt_c_ox_IV"/>
    <property type="match status" value="1"/>
</dbReference>
<evidence type="ECO:0000313" key="13">
    <source>
        <dbReference type="Proteomes" id="UP000280501"/>
    </source>
</evidence>
<feature type="transmembrane region" description="Helical" evidence="11">
    <location>
        <begin position="33"/>
        <end position="57"/>
    </location>
</feature>
<dbReference type="RefSeq" id="WP_123813939.1">
    <property type="nucleotide sequence ID" value="NZ_RKQZ01000001.1"/>
</dbReference>
<evidence type="ECO:0000256" key="6">
    <source>
        <dbReference type="ARBA" id="ARBA00022967"/>
    </source>
</evidence>
<evidence type="ECO:0000256" key="11">
    <source>
        <dbReference type="SAM" id="Phobius"/>
    </source>
</evidence>
<dbReference type="Proteomes" id="UP000280501">
    <property type="component" value="Unassembled WGS sequence"/>
</dbReference>
<dbReference type="EMBL" id="RKQZ01000001">
    <property type="protein sequence ID" value="RPF20827.1"/>
    <property type="molecule type" value="Genomic_DNA"/>
</dbReference>
<evidence type="ECO:0000256" key="4">
    <source>
        <dbReference type="ARBA" id="ARBA00022475"/>
    </source>
</evidence>
<keyword evidence="6 10" id="KW-1278">Translocase</keyword>
<reference evidence="12 13" key="1">
    <citation type="submission" date="2018-11" db="EMBL/GenBank/DDBJ databases">
        <title>Sequencing the genomes of 1000 actinobacteria strains.</title>
        <authorList>
            <person name="Klenk H.-P."/>
        </authorList>
    </citation>
    <scope>NUCLEOTIDE SEQUENCE [LARGE SCALE GENOMIC DNA]</scope>
    <source>
        <strain evidence="12 13">DSM 15700</strain>
    </source>
</reference>